<reference evidence="2 3" key="1">
    <citation type="journal article" date="2018" name="Nat. Ecol. Evol.">
        <title>Pezizomycetes genomes reveal the molecular basis of ectomycorrhizal truffle lifestyle.</title>
        <authorList>
            <person name="Murat C."/>
            <person name="Payen T."/>
            <person name="Noel B."/>
            <person name="Kuo A."/>
            <person name="Morin E."/>
            <person name="Chen J."/>
            <person name="Kohler A."/>
            <person name="Krizsan K."/>
            <person name="Balestrini R."/>
            <person name="Da Silva C."/>
            <person name="Montanini B."/>
            <person name="Hainaut M."/>
            <person name="Levati E."/>
            <person name="Barry K.W."/>
            <person name="Belfiori B."/>
            <person name="Cichocki N."/>
            <person name="Clum A."/>
            <person name="Dockter R.B."/>
            <person name="Fauchery L."/>
            <person name="Guy J."/>
            <person name="Iotti M."/>
            <person name="Le Tacon F."/>
            <person name="Lindquist E.A."/>
            <person name="Lipzen A."/>
            <person name="Malagnac F."/>
            <person name="Mello A."/>
            <person name="Molinier V."/>
            <person name="Miyauchi S."/>
            <person name="Poulain J."/>
            <person name="Riccioni C."/>
            <person name="Rubini A."/>
            <person name="Sitrit Y."/>
            <person name="Splivallo R."/>
            <person name="Traeger S."/>
            <person name="Wang M."/>
            <person name="Zifcakova L."/>
            <person name="Wipf D."/>
            <person name="Zambonelli A."/>
            <person name="Paolocci F."/>
            <person name="Nowrousian M."/>
            <person name="Ottonello S."/>
            <person name="Baldrian P."/>
            <person name="Spatafora J.W."/>
            <person name="Henrissat B."/>
            <person name="Nagy L.G."/>
            <person name="Aury J.M."/>
            <person name="Wincker P."/>
            <person name="Grigoriev I.V."/>
            <person name="Bonfante P."/>
            <person name="Martin F.M."/>
        </authorList>
    </citation>
    <scope>NUCLEOTIDE SEQUENCE [LARGE SCALE GENOMIC DNA]</scope>
    <source>
        <strain evidence="2 3">120613-1</strain>
    </source>
</reference>
<gene>
    <name evidence="2" type="ORF">L873DRAFT_1327993</name>
</gene>
<keyword evidence="1" id="KW-0812">Transmembrane</keyword>
<evidence type="ECO:0000313" key="2">
    <source>
        <dbReference type="EMBL" id="RPA95374.1"/>
    </source>
</evidence>
<keyword evidence="1" id="KW-0472">Membrane</keyword>
<evidence type="ECO:0000256" key="1">
    <source>
        <dbReference type="SAM" id="Phobius"/>
    </source>
</evidence>
<keyword evidence="1" id="KW-1133">Transmembrane helix</keyword>
<accession>A0A3N4JNA8</accession>
<organism evidence="2 3">
    <name type="scientific">Choiromyces venosus 120613-1</name>
    <dbReference type="NCBI Taxonomy" id="1336337"/>
    <lineage>
        <taxon>Eukaryota</taxon>
        <taxon>Fungi</taxon>
        <taxon>Dikarya</taxon>
        <taxon>Ascomycota</taxon>
        <taxon>Pezizomycotina</taxon>
        <taxon>Pezizomycetes</taxon>
        <taxon>Pezizales</taxon>
        <taxon>Tuberaceae</taxon>
        <taxon>Choiromyces</taxon>
    </lineage>
</organism>
<sequence length="109" mass="12613">MVPVAINLYMRPFLSLIIKQDLGIFTHFLLILWGILGFFSRFLLLQEFRSSKNSSGMTKIREPYLKSKNNFAKLGLVQCLTSENLCLHLFLLTFCRRPLLEVFSQNAPT</sequence>
<feature type="transmembrane region" description="Helical" evidence="1">
    <location>
        <begin position="24"/>
        <end position="44"/>
    </location>
</feature>
<evidence type="ECO:0000313" key="3">
    <source>
        <dbReference type="Proteomes" id="UP000276215"/>
    </source>
</evidence>
<dbReference type="Proteomes" id="UP000276215">
    <property type="component" value="Unassembled WGS sequence"/>
</dbReference>
<name>A0A3N4JNA8_9PEZI</name>
<dbReference type="EMBL" id="ML120427">
    <property type="protein sequence ID" value="RPA95374.1"/>
    <property type="molecule type" value="Genomic_DNA"/>
</dbReference>
<keyword evidence="3" id="KW-1185">Reference proteome</keyword>
<dbReference type="AlphaFoldDB" id="A0A3N4JNA8"/>
<protein>
    <submittedName>
        <fullName evidence="2">Uncharacterized protein</fullName>
    </submittedName>
</protein>
<proteinExistence type="predicted"/>